<dbReference type="EMBL" id="LROS01000003">
    <property type="protein sequence ID" value="OBR96834.1"/>
    <property type="molecule type" value="Genomic_DNA"/>
</dbReference>
<keyword evidence="2" id="KW-1185">Reference proteome</keyword>
<comment type="caution">
    <text evidence="1">The sequence shown here is derived from an EMBL/GenBank/DDBJ whole genome shotgun (WGS) entry which is preliminary data.</text>
</comment>
<dbReference type="RefSeq" id="WP_065076777.1">
    <property type="nucleotide sequence ID" value="NZ_LROS01000003.1"/>
</dbReference>
<proteinExistence type="predicted"/>
<dbReference type="PATRIC" id="fig|1353534.3.peg.354"/>
<accession>A0A1A6B3C4</accession>
<organism evidence="1 2">
    <name type="scientific">Clostridium ragsdalei P11</name>
    <dbReference type="NCBI Taxonomy" id="1353534"/>
    <lineage>
        <taxon>Bacteria</taxon>
        <taxon>Bacillati</taxon>
        <taxon>Bacillota</taxon>
        <taxon>Clostridia</taxon>
        <taxon>Eubacteriales</taxon>
        <taxon>Clostridiaceae</taxon>
        <taxon>Clostridium</taxon>
    </lineage>
</organism>
<gene>
    <name evidence="1" type="ORF">CLRAG_03430</name>
</gene>
<evidence type="ECO:0000313" key="1">
    <source>
        <dbReference type="EMBL" id="OBR96834.1"/>
    </source>
</evidence>
<dbReference type="Proteomes" id="UP000093954">
    <property type="component" value="Unassembled WGS sequence"/>
</dbReference>
<evidence type="ECO:0000313" key="2">
    <source>
        <dbReference type="Proteomes" id="UP000093954"/>
    </source>
</evidence>
<sequence>MYNDRFDKELIDYLLIYFESQKVEQLNVTSFIVGDNIYQIRFENKEMVLQFFYEREHEHCEAQIRITNILLKGTLRNKGLSKNLINNLLRYCHNHGDMSLWIYELINRSWKEYLVAHGARVFQEESRLEGAILLICNTIN</sequence>
<protein>
    <recommendedName>
        <fullName evidence="3">N-acetyltransferase domain-containing protein</fullName>
    </recommendedName>
</protein>
<reference evidence="1 2" key="1">
    <citation type="journal article" date="2012" name="Front. Microbiol.">
        <title>Draft Genome Sequence of the Virulent Strain 01-B526 of the Fish Pathogen Aeromonas salmonicida.</title>
        <authorList>
            <person name="Charette S.J."/>
            <person name="Brochu F."/>
            <person name="Boyle B."/>
            <person name="Filion G."/>
            <person name="Tanaka K.H."/>
            <person name="Derome N."/>
        </authorList>
    </citation>
    <scope>NUCLEOTIDE SEQUENCE [LARGE SCALE GENOMIC DNA]</scope>
    <source>
        <strain evidence="1 2">P11</strain>
    </source>
</reference>
<name>A0A1A6B3C4_9CLOT</name>
<dbReference type="AlphaFoldDB" id="A0A1A6B3C4"/>
<evidence type="ECO:0008006" key="3">
    <source>
        <dbReference type="Google" id="ProtNLM"/>
    </source>
</evidence>